<dbReference type="GO" id="GO:0008270">
    <property type="term" value="F:zinc ion binding"/>
    <property type="evidence" value="ECO:0007669"/>
    <property type="project" value="InterPro"/>
</dbReference>
<dbReference type="OrthoDB" id="3014581at2759"/>
<dbReference type="InterPro" id="IPR001138">
    <property type="entry name" value="Zn2Cys6_DnaBD"/>
</dbReference>
<accession>A0A1J7JRP8</accession>
<dbReference type="GO" id="GO:0006351">
    <property type="term" value="P:DNA-templated transcription"/>
    <property type="evidence" value="ECO:0007669"/>
    <property type="project" value="InterPro"/>
</dbReference>
<evidence type="ECO:0000256" key="2">
    <source>
        <dbReference type="ARBA" id="ARBA00022723"/>
    </source>
</evidence>
<organism evidence="6 7">
    <name type="scientific">Coniochaeta ligniaria NRRL 30616</name>
    <dbReference type="NCBI Taxonomy" id="1408157"/>
    <lineage>
        <taxon>Eukaryota</taxon>
        <taxon>Fungi</taxon>
        <taxon>Dikarya</taxon>
        <taxon>Ascomycota</taxon>
        <taxon>Pezizomycotina</taxon>
        <taxon>Sordariomycetes</taxon>
        <taxon>Sordariomycetidae</taxon>
        <taxon>Coniochaetales</taxon>
        <taxon>Coniochaetaceae</taxon>
        <taxon>Coniochaeta</taxon>
    </lineage>
</organism>
<dbReference type="InterPro" id="IPR007219">
    <property type="entry name" value="XnlR_reg_dom"/>
</dbReference>
<dbReference type="STRING" id="1408157.A0A1J7JRP8"/>
<dbReference type="AlphaFoldDB" id="A0A1J7JRP8"/>
<name>A0A1J7JRP8_9PEZI</name>
<gene>
    <name evidence="6" type="ORF">CONLIGDRAFT_642354</name>
</gene>
<dbReference type="EMBL" id="KV875095">
    <property type="protein sequence ID" value="OIW32656.1"/>
    <property type="molecule type" value="Genomic_DNA"/>
</dbReference>
<feature type="region of interest" description="Disordered" evidence="4">
    <location>
        <begin position="398"/>
        <end position="417"/>
    </location>
</feature>
<feature type="domain" description="Zn(2)-C6 fungal-type" evidence="5">
    <location>
        <begin position="8"/>
        <end position="35"/>
    </location>
</feature>
<proteinExistence type="predicted"/>
<dbReference type="InterPro" id="IPR036864">
    <property type="entry name" value="Zn2-C6_fun-type_DNA-bd_sf"/>
</dbReference>
<dbReference type="GO" id="GO:0005634">
    <property type="term" value="C:nucleus"/>
    <property type="evidence" value="ECO:0007669"/>
    <property type="project" value="UniProtKB-SubCell"/>
</dbReference>
<keyword evidence="3" id="KW-0539">Nucleus</keyword>
<dbReference type="PROSITE" id="PS00463">
    <property type="entry name" value="ZN2_CY6_FUNGAL_1"/>
    <property type="match status" value="1"/>
</dbReference>
<dbReference type="CDD" id="cd00067">
    <property type="entry name" value="GAL4"/>
    <property type="match status" value="1"/>
</dbReference>
<keyword evidence="7" id="KW-1185">Reference proteome</keyword>
<comment type="subcellular location">
    <subcellularLocation>
        <location evidence="1">Nucleus</location>
    </subcellularLocation>
</comment>
<sequence>MPDTQRKACLSCRLRKLKCDKQQPCANCTTRSVECKEQLLAPVNRGVKRTLDESDSSTIPRILSRLDRLEAYISIQQNNYNEGVSMDSFAKEVNTVRNSISEANCGSRADTSIAGKDRLTASKAITSTARNAQSDSADFGVSLAQLSANDNILNQVLVHHLSISVSTDPTVQQQIDSQTESRQIQVPAKHETVRLLQVYFDYIGYFQHIIYQPHALDLIDEVYDEIANVSTTTAPRGLALILGVVAMGIVLEPLQGSLDEVLPILKERLRTSAVYVRASMDCLEQHRRRGSHTLEAVQAMLVLQFLISHIETLSSTNRYRALLAEAVTVSHSLGLHRLDSANGRGGTFQNETDAVTLEIQRRVWWYLTATDWMVSMVEGPFDAVYLVQPNRIGSNIPRNINDDDLGNPNVKERPLSEPTSMSYNLHRLKVAEIARHISDVMPRNANDATCELILSLDSKLESLIQSLPAFFRIEIADSEETARIDRSHSHIPMQRLLINFMVHLIRCKLHFPFLSGHPNKTLHAFSRDASLKSARRVLAAHRDMSMLHISHSSDFMKIQGTVFHMFTGALILATDLCCNQPQGEERERQSAEMMAVLRQLDSIKRHSQSAAKFLETLTQLLVQYGVWAPDTIISPNTEDESATIVDSFGHDDIHAQDFETLEPFPFEELWDTFVDRPSSGLDLLNI</sequence>
<dbReference type="Pfam" id="PF04082">
    <property type="entry name" value="Fungal_trans"/>
    <property type="match status" value="1"/>
</dbReference>
<evidence type="ECO:0000313" key="7">
    <source>
        <dbReference type="Proteomes" id="UP000182658"/>
    </source>
</evidence>
<reference evidence="6 7" key="1">
    <citation type="submission" date="2016-10" db="EMBL/GenBank/DDBJ databases">
        <title>Draft genome sequence of Coniochaeta ligniaria NRRL30616, a lignocellulolytic fungus for bioabatement of inhibitors in plant biomass hydrolysates.</title>
        <authorList>
            <consortium name="DOE Joint Genome Institute"/>
            <person name="Jimenez D.J."/>
            <person name="Hector R.E."/>
            <person name="Riley R."/>
            <person name="Sun H."/>
            <person name="Grigoriev I.V."/>
            <person name="Van Elsas J.D."/>
            <person name="Nichols N.N."/>
        </authorList>
    </citation>
    <scope>NUCLEOTIDE SEQUENCE [LARGE SCALE GENOMIC DNA]</scope>
    <source>
        <strain evidence="6 7">NRRL 30616</strain>
    </source>
</reference>
<dbReference type="Proteomes" id="UP000182658">
    <property type="component" value="Unassembled WGS sequence"/>
</dbReference>
<evidence type="ECO:0000259" key="5">
    <source>
        <dbReference type="PROSITE" id="PS50048"/>
    </source>
</evidence>
<dbReference type="PANTHER" id="PTHR31001:SF90">
    <property type="entry name" value="CENTROMERE DNA-BINDING PROTEIN COMPLEX CBF3 SUBUNIT B"/>
    <property type="match status" value="1"/>
</dbReference>
<dbReference type="SMART" id="SM00066">
    <property type="entry name" value="GAL4"/>
    <property type="match status" value="1"/>
</dbReference>
<dbReference type="PANTHER" id="PTHR31001">
    <property type="entry name" value="UNCHARACTERIZED TRANSCRIPTIONAL REGULATORY PROTEIN"/>
    <property type="match status" value="1"/>
</dbReference>
<dbReference type="CDD" id="cd12148">
    <property type="entry name" value="fungal_TF_MHR"/>
    <property type="match status" value="1"/>
</dbReference>
<protein>
    <recommendedName>
        <fullName evidence="5">Zn(2)-C6 fungal-type domain-containing protein</fullName>
    </recommendedName>
</protein>
<evidence type="ECO:0000256" key="1">
    <source>
        <dbReference type="ARBA" id="ARBA00004123"/>
    </source>
</evidence>
<dbReference type="PROSITE" id="PS50048">
    <property type="entry name" value="ZN2_CY6_FUNGAL_2"/>
    <property type="match status" value="1"/>
</dbReference>
<dbReference type="GO" id="GO:0000981">
    <property type="term" value="F:DNA-binding transcription factor activity, RNA polymerase II-specific"/>
    <property type="evidence" value="ECO:0007669"/>
    <property type="project" value="InterPro"/>
</dbReference>
<evidence type="ECO:0000256" key="4">
    <source>
        <dbReference type="SAM" id="MobiDB-lite"/>
    </source>
</evidence>
<dbReference type="GO" id="GO:0003677">
    <property type="term" value="F:DNA binding"/>
    <property type="evidence" value="ECO:0007669"/>
    <property type="project" value="InterPro"/>
</dbReference>
<evidence type="ECO:0000256" key="3">
    <source>
        <dbReference type="ARBA" id="ARBA00023242"/>
    </source>
</evidence>
<evidence type="ECO:0000313" key="6">
    <source>
        <dbReference type="EMBL" id="OIW32656.1"/>
    </source>
</evidence>
<dbReference type="SUPFAM" id="SSF57701">
    <property type="entry name" value="Zn2/Cys6 DNA-binding domain"/>
    <property type="match status" value="1"/>
</dbReference>
<dbReference type="Pfam" id="PF00172">
    <property type="entry name" value="Zn_clus"/>
    <property type="match status" value="1"/>
</dbReference>
<dbReference type="Gene3D" id="4.10.240.10">
    <property type="entry name" value="Zn(2)-C6 fungal-type DNA-binding domain"/>
    <property type="match status" value="1"/>
</dbReference>
<dbReference type="InParanoid" id="A0A1J7JRP8"/>
<keyword evidence="2" id="KW-0479">Metal-binding</keyword>
<dbReference type="InterPro" id="IPR050613">
    <property type="entry name" value="Sec_Metabolite_Reg"/>
</dbReference>